<dbReference type="KEGG" id="ahw:NCTC11636_02066"/>
<dbReference type="NCBIfam" id="TIGR03930">
    <property type="entry name" value="WXG100_ESAT6"/>
    <property type="match status" value="1"/>
</dbReference>
<dbReference type="AlphaFoldDB" id="A0A448HIR7"/>
<dbReference type="InterPro" id="IPR036689">
    <property type="entry name" value="ESAT-6-like_sf"/>
</dbReference>
<dbReference type="InterPro" id="IPR010310">
    <property type="entry name" value="T7SS_ESAT-6-like"/>
</dbReference>
<name>A0A448HIR7_9ACTO</name>
<dbReference type="SUPFAM" id="SSF140453">
    <property type="entry name" value="EsxAB dimer-like"/>
    <property type="match status" value="1"/>
</dbReference>
<reference evidence="2 3" key="1">
    <citation type="submission" date="2018-12" db="EMBL/GenBank/DDBJ databases">
        <authorList>
            <consortium name="Pathogen Informatics"/>
        </authorList>
    </citation>
    <scope>NUCLEOTIDE SEQUENCE [LARGE SCALE GENOMIC DNA]</scope>
    <source>
        <strain evidence="2 3">NCTC11636</strain>
    </source>
</reference>
<dbReference type="Gene3D" id="1.10.287.1060">
    <property type="entry name" value="ESAT-6-like"/>
    <property type="match status" value="1"/>
</dbReference>
<dbReference type="Pfam" id="PF06013">
    <property type="entry name" value="WXG100"/>
    <property type="match status" value="1"/>
</dbReference>
<evidence type="ECO:0000313" key="3">
    <source>
        <dbReference type="Proteomes" id="UP000266895"/>
    </source>
</evidence>
<gene>
    <name evidence="2" type="ORF">NCTC11636_02066</name>
</gene>
<dbReference type="EMBL" id="LR134350">
    <property type="protein sequence ID" value="VEG29486.1"/>
    <property type="molecule type" value="Genomic_DNA"/>
</dbReference>
<dbReference type="OrthoDB" id="4231069at2"/>
<sequence>MPVFAVDTQAVADTASRARTRIATIQTEVDGMQGDISILQTSWTGGASDSMAACAADWHVTALQVQASLDSISMALDHAAVSYDDAETANTGRFGGQGRAPYA</sequence>
<accession>A0A448HIR7</accession>
<evidence type="ECO:0000313" key="2">
    <source>
        <dbReference type="EMBL" id="VEG29486.1"/>
    </source>
</evidence>
<dbReference type="RefSeq" id="WP_126383038.1">
    <property type="nucleotide sequence ID" value="NZ_LR134350.1"/>
</dbReference>
<evidence type="ECO:0000256" key="1">
    <source>
        <dbReference type="RuleBase" id="RU362001"/>
    </source>
</evidence>
<comment type="similarity">
    <text evidence="1">Belongs to the WXG100 family.</text>
</comment>
<dbReference type="Proteomes" id="UP000266895">
    <property type="component" value="Chromosome"/>
</dbReference>
<organism evidence="2 3">
    <name type="scientific">Actinomyces howellii</name>
    <dbReference type="NCBI Taxonomy" id="52771"/>
    <lineage>
        <taxon>Bacteria</taxon>
        <taxon>Bacillati</taxon>
        <taxon>Actinomycetota</taxon>
        <taxon>Actinomycetes</taxon>
        <taxon>Actinomycetales</taxon>
        <taxon>Actinomycetaceae</taxon>
        <taxon>Actinomyces</taxon>
    </lineage>
</organism>
<keyword evidence="3" id="KW-1185">Reference proteome</keyword>
<proteinExistence type="inferred from homology"/>
<protein>
    <recommendedName>
        <fullName evidence="1">ESAT-6-like protein</fullName>
    </recommendedName>
</protein>